<comment type="caution">
    <text evidence="4">The sequence shown here is derived from an EMBL/GenBank/DDBJ whole genome shotgun (WGS) entry which is preliminary data.</text>
</comment>
<dbReference type="InterPro" id="IPR051257">
    <property type="entry name" value="Diverse_CBS-Domain"/>
</dbReference>
<dbReference type="InterPro" id="IPR044725">
    <property type="entry name" value="CBSX3_CBS_dom"/>
</dbReference>
<keyword evidence="5" id="KW-1185">Reference proteome</keyword>
<dbReference type="RefSeq" id="WP_106262401.1">
    <property type="nucleotide sequence ID" value="NZ_PVTQ01000001.1"/>
</dbReference>
<gene>
    <name evidence="4" type="ORF">CLV74_101268</name>
</gene>
<dbReference type="Pfam" id="PF00571">
    <property type="entry name" value="CBS"/>
    <property type="match status" value="2"/>
</dbReference>
<evidence type="ECO:0000259" key="3">
    <source>
        <dbReference type="PROSITE" id="PS51371"/>
    </source>
</evidence>
<name>A0A2T0X5B0_9RHOB</name>
<dbReference type="EMBL" id="PVTQ01000001">
    <property type="protein sequence ID" value="PRY94133.1"/>
    <property type="molecule type" value="Genomic_DNA"/>
</dbReference>
<sequence length="144" mass="15585">MLVQQILKSKGDQSVVTVLPESTVAEAAAVLAKYGIGTVLVSSDGKKPEGILSERDIVRHLARNGASVLDARVDSLMTKNLKTCGRDARTHEVMRTMTDGRFRHMPVVEDGELIGVISLGDTVKAQLSHLEMEKEALEGMIMGQ</sequence>
<evidence type="ECO:0000256" key="1">
    <source>
        <dbReference type="ARBA" id="ARBA00023122"/>
    </source>
</evidence>
<feature type="domain" description="CBS" evidence="3">
    <location>
        <begin position="11"/>
        <end position="67"/>
    </location>
</feature>
<dbReference type="PROSITE" id="PS51371">
    <property type="entry name" value="CBS"/>
    <property type="match status" value="2"/>
</dbReference>
<dbReference type="SUPFAM" id="SSF54631">
    <property type="entry name" value="CBS-domain pair"/>
    <property type="match status" value="1"/>
</dbReference>
<dbReference type="PANTHER" id="PTHR43080">
    <property type="entry name" value="CBS DOMAIN-CONTAINING PROTEIN CBSX3, MITOCHONDRIAL"/>
    <property type="match status" value="1"/>
</dbReference>
<dbReference type="Gene3D" id="3.10.580.10">
    <property type="entry name" value="CBS-domain"/>
    <property type="match status" value="1"/>
</dbReference>
<accession>A0A2T0X5B0</accession>
<organism evidence="4 5">
    <name type="scientific">Donghicola tyrosinivorans</name>
    <dbReference type="NCBI Taxonomy" id="1652492"/>
    <lineage>
        <taxon>Bacteria</taxon>
        <taxon>Pseudomonadati</taxon>
        <taxon>Pseudomonadota</taxon>
        <taxon>Alphaproteobacteria</taxon>
        <taxon>Rhodobacterales</taxon>
        <taxon>Roseobacteraceae</taxon>
        <taxon>Donghicola</taxon>
    </lineage>
</organism>
<evidence type="ECO:0000256" key="2">
    <source>
        <dbReference type="PROSITE-ProRule" id="PRU00703"/>
    </source>
</evidence>
<dbReference type="AlphaFoldDB" id="A0A2T0X5B0"/>
<dbReference type="InterPro" id="IPR046342">
    <property type="entry name" value="CBS_dom_sf"/>
</dbReference>
<dbReference type="InterPro" id="IPR000644">
    <property type="entry name" value="CBS_dom"/>
</dbReference>
<dbReference type="SMART" id="SM00116">
    <property type="entry name" value="CBS"/>
    <property type="match status" value="2"/>
</dbReference>
<proteinExistence type="predicted"/>
<feature type="domain" description="CBS" evidence="3">
    <location>
        <begin position="77"/>
        <end position="132"/>
    </location>
</feature>
<keyword evidence="1 2" id="KW-0129">CBS domain</keyword>
<dbReference type="OrthoDB" id="9807125at2"/>
<dbReference type="Proteomes" id="UP000238392">
    <property type="component" value="Unassembled WGS sequence"/>
</dbReference>
<reference evidence="4 5" key="1">
    <citation type="submission" date="2018-03" db="EMBL/GenBank/DDBJ databases">
        <title>Genomic Encyclopedia of Archaeal and Bacterial Type Strains, Phase II (KMG-II): from individual species to whole genera.</title>
        <authorList>
            <person name="Goeker M."/>
        </authorList>
    </citation>
    <scope>NUCLEOTIDE SEQUENCE [LARGE SCALE GENOMIC DNA]</scope>
    <source>
        <strain evidence="4 5">DSM 100212</strain>
    </source>
</reference>
<protein>
    <submittedName>
        <fullName evidence="4">CBS domain protein</fullName>
    </submittedName>
</protein>
<evidence type="ECO:0000313" key="4">
    <source>
        <dbReference type="EMBL" id="PRY94133.1"/>
    </source>
</evidence>
<dbReference type="CDD" id="cd04623">
    <property type="entry name" value="CBS_pair_bac_euk"/>
    <property type="match status" value="1"/>
</dbReference>
<dbReference type="PANTHER" id="PTHR43080:SF2">
    <property type="entry name" value="CBS DOMAIN-CONTAINING PROTEIN"/>
    <property type="match status" value="1"/>
</dbReference>
<evidence type="ECO:0000313" key="5">
    <source>
        <dbReference type="Proteomes" id="UP000238392"/>
    </source>
</evidence>